<dbReference type="PANTHER" id="PTHR33345:SF2">
    <property type="entry name" value="OBERON-LIKE PHD FINGER DOMAIN-CONTAINING PROTEIN"/>
    <property type="match status" value="1"/>
</dbReference>
<dbReference type="Pfam" id="PF23299">
    <property type="entry name" value="DUF7081"/>
    <property type="match status" value="1"/>
</dbReference>
<reference evidence="2" key="1">
    <citation type="submission" date="2019-05" db="EMBL/GenBank/DDBJ databases">
        <title>The de novo reference genome and transcriptome assemblies of the wild tomato species Solanum chilense.</title>
        <authorList>
            <person name="Stam R."/>
            <person name="Nosenko T."/>
            <person name="Hoerger A.C."/>
            <person name="Stephan W."/>
            <person name="Seidel M.A."/>
            <person name="Kuhn J.M.M."/>
            <person name="Haberer G."/>
            <person name="Tellier A."/>
        </authorList>
    </citation>
    <scope>NUCLEOTIDE SEQUENCE</scope>
    <source>
        <tissue evidence="2">Mature leaves</tissue>
    </source>
</reference>
<organism evidence="2">
    <name type="scientific">Solanum chilense</name>
    <name type="common">Tomato</name>
    <name type="synonym">Lycopersicon chilense</name>
    <dbReference type="NCBI Taxonomy" id="4083"/>
    <lineage>
        <taxon>Eukaryota</taxon>
        <taxon>Viridiplantae</taxon>
        <taxon>Streptophyta</taxon>
        <taxon>Embryophyta</taxon>
        <taxon>Tracheophyta</taxon>
        <taxon>Spermatophyta</taxon>
        <taxon>Magnoliopsida</taxon>
        <taxon>eudicotyledons</taxon>
        <taxon>Gunneridae</taxon>
        <taxon>Pentapetalae</taxon>
        <taxon>asterids</taxon>
        <taxon>lamiids</taxon>
        <taxon>Solanales</taxon>
        <taxon>Solanaceae</taxon>
        <taxon>Solanoideae</taxon>
        <taxon>Solaneae</taxon>
        <taxon>Solanum</taxon>
        <taxon>Solanum subgen. Lycopersicon</taxon>
    </lineage>
</organism>
<protein>
    <recommendedName>
        <fullName evidence="1">DUF7081 domain-containing protein</fullName>
    </recommendedName>
</protein>
<feature type="domain" description="DUF7081" evidence="1">
    <location>
        <begin position="32"/>
        <end position="102"/>
    </location>
</feature>
<evidence type="ECO:0000259" key="1">
    <source>
        <dbReference type="Pfam" id="PF23299"/>
    </source>
</evidence>
<sequence length="102" mass="12007">YLPRRRFGRVVHMLYIMGVLLEISEIRLELYPVSEFYSGKGLPYGPVDFPNVGDKWGWRAGKRVSSSGTFRDRYLYLPKHFKAPKCGHKKDFQSKISFEKYL</sequence>
<proteinExistence type="predicted"/>
<dbReference type="PANTHER" id="PTHR33345">
    <property type="entry name" value="ADAPTER PROTEIN, PUTATIVE-RELATED"/>
    <property type="match status" value="1"/>
</dbReference>
<dbReference type="InterPro" id="IPR055508">
    <property type="entry name" value="DUF7081"/>
</dbReference>
<evidence type="ECO:0000313" key="2">
    <source>
        <dbReference type="EMBL" id="TMW95198.1"/>
    </source>
</evidence>
<dbReference type="EMBL" id="RXGB01002429">
    <property type="protein sequence ID" value="TMW95198.1"/>
    <property type="molecule type" value="Genomic_DNA"/>
</dbReference>
<feature type="non-terminal residue" evidence="2">
    <location>
        <position position="1"/>
    </location>
</feature>
<gene>
    <name evidence="2" type="ORF">EJD97_009256</name>
</gene>
<accession>A0A6N2BN09</accession>
<name>A0A6N2BN09_SOLCI</name>
<dbReference type="AlphaFoldDB" id="A0A6N2BN09"/>
<comment type="caution">
    <text evidence="2">The sequence shown here is derived from an EMBL/GenBank/DDBJ whole genome shotgun (WGS) entry which is preliminary data.</text>
</comment>